<keyword evidence="7 11" id="KW-0805">Transcription regulation</keyword>
<comment type="function">
    <text evidence="11">Component of the general transcription and DNA repair factor IIH (TFIIH) core complex, which is involved in general and transcription-coupled nucleotide excision repair (NER) of damaged DNA and, when complexed to CAK, in RNA transcription by RNA polymerase II. In NER, TFIIH acts by opening DNA around the lesion to allow the excision of the damaged oligonucleotide and its replacement by a new DNA fragment. In transcription, TFIIH has an essential role in transcription initiation. When the pre-initiation complex (PIC) has been established, TFIIH is required for promoter opening and promoter escape. Phosphorylation of the C-terminal tail (CTD) of the largest subunit of RNA polymerase II by the kinase module CAK controls the initiation of transcription.</text>
</comment>
<evidence type="ECO:0000256" key="9">
    <source>
        <dbReference type="ARBA" id="ARBA00023204"/>
    </source>
</evidence>
<dbReference type="GO" id="GO:0000439">
    <property type="term" value="C:transcription factor TFIIH core complex"/>
    <property type="evidence" value="ECO:0007669"/>
    <property type="project" value="UniProtKB-UniRule"/>
</dbReference>
<dbReference type="Proteomes" id="UP000634136">
    <property type="component" value="Unassembled WGS sequence"/>
</dbReference>
<evidence type="ECO:0000256" key="6">
    <source>
        <dbReference type="ARBA" id="ARBA00022833"/>
    </source>
</evidence>
<dbReference type="InterPro" id="IPR004600">
    <property type="entry name" value="TFIIH_Tfb4/GTF2H3"/>
</dbReference>
<organism evidence="12 13">
    <name type="scientific">Senna tora</name>
    <dbReference type="NCBI Taxonomy" id="362788"/>
    <lineage>
        <taxon>Eukaryota</taxon>
        <taxon>Viridiplantae</taxon>
        <taxon>Streptophyta</taxon>
        <taxon>Embryophyta</taxon>
        <taxon>Tracheophyta</taxon>
        <taxon>Spermatophyta</taxon>
        <taxon>Magnoliopsida</taxon>
        <taxon>eudicotyledons</taxon>
        <taxon>Gunneridae</taxon>
        <taxon>Pentapetalae</taxon>
        <taxon>rosids</taxon>
        <taxon>fabids</taxon>
        <taxon>Fabales</taxon>
        <taxon>Fabaceae</taxon>
        <taxon>Caesalpinioideae</taxon>
        <taxon>Cassia clade</taxon>
        <taxon>Senna</taxon>
    </lineage>
</organism>
<dbReference type="InterPro" id="IPR036465">
    <property type="entry name" value="vWFA_dom_sf"/>
</dbReference>
<keyword evidence="5 11" id="KW-0863">Zinc-finger</keyword>
<dbReference type="GO" id="GO:0006355">
    <property type="term" value="P:regulation of DNA-templated transcription"/>
    <property type="evidence" value="ECO:0007669"/>
    <property type="project" value="InterPro"/>
</dbReference>
<comment type="caution">
    <text evidence="12">The sequence shown here is derived from an EMBL/GenBank/DDBJ whole genome shotgun (WGS) entry which is preliminary data.</text>
</comment>
<comment type="subunit">
    <text evidence="11">Component of the 7-subunit TFIIH core complex composed of XPB, XPD, TFB1/GTF2H1, GTF2H2/P44, TFB4/GTF2H3, TFB2/GTF2H4 and TFB5/GTF2H5, which is active in NER. The core complex associates with the 3-subunit CDK-activating kinase (CAK) module composed of CYCH1/cyclin H1, CDKD and MAT1/At4g30820 to form the 10-subunit holoenzyme (holo-TFIIH) active in transcription.</text>
</comment>
<evidence type="ECO:0000313" key="13">
    <source>
        <dbReference type="Proteomes" id="UP000634136"/>
    </source>
</evidence>
<keyword evidence="6 11" id="KW-0862">Zinc</keyword>
<dbReference type="OrthoDB" id="17307at2759"/>
<sequence length="237" mass="26369">MTRFPHWLILNILENMNFGDGIEGVLAFFNSILLLSQLNQLVVIATGCNSCGSIYDSSVDSSHGSDTSGMPAFYSNFLRKLEEFVARDEQLAKTLTQGPTSSSLLSGSLSMRSLFGVYVCKDLQMDQNSMFLMYVAIMNAIFSAQRSTVPIDSCYIGSNNSAFLKQASYITGGIYYRPPQLDGLFQYLSVCIWSGSIRWCLSCQSEKKGFRCIRDYEMGNEGHSATLPEHKARLSRV</sequence>
<keyword evidence="4 11" id="KW-0227">DNA damage</keyword>
<accession>A0A834TYR9</accession>
<dbReference type="PANTHER" id="PTHR12831">
    <property type="entry name" value="TRANSCRIPTION INITIATION FACTOR IIH TFIIH , POLYPEPTIDE 3-RELATED"/>
    <property type="match status" value="1"/>
</dbReference>
<keyword evidence="13" id="KW-1185">Reference proteome</keyword>
<evidence type="ECO:0000256" key="8">
    <source>
        <dbReference type="ARBA" id="ARBA00023163"/>
    </source>
</evidence>
<dbReference type="GO" id="GO:0008270">
    <property type="term" value="F:zinc ion binding"/>
    <property type="evidence" value="ECO:0007669"/>
    <property type="project" value="UniProtKB-KW"/>
</dbReference>
<evidence type="ECO:0000256" key="3">
    <source>
        <dbReference type="ARBA" id="ARBA00022723"/>
    </source>
</evidence>
<keyword evidence="9 11" id="KW-0234">DNA repair</keyword>
<protein>
    <recommendedName>
        <fullName evidence="11">General transcription and DNA repair factor IIH subunit TFB4</fullName>
    </recommendedName>
    <alternativeName>
        <fullName evidence="11">RNA polymerase II transcription factor B subunit 4</fullName>
    </alternativeName>
</protein>
<comment type="subcellular location">
    <subcellularLocation>
        <location evidence="1 11">Nucleus</location>
    </subcellularLocation>
</comment>
<dbReference type="Gene3D" id="3.40.50.410">
    <property type="entry name" value="von Willebrand factor, type A domain"/>
    <property type="match status" value="1"/>
</dbReference>
<dbReference type="GO" id="GO:0006289">
    <property type="term" value="P:nucleotide-excision repair"/>
    <property type="evidence" value="ECO:0007669"/>
    <property type="project" value="UniProtKB-UniRule"/>
</dbReference>
<evidence type="ECO:0000256" key="2">
    <source>
        <dbReference type="ARBA" id="ARBA00005273"/>
    </source>
</evidence>
<evidence type="ECO:0000313" key="12">
    <source>
        <dbReference type="EMBL" id="KAF7829842.1"/>
    </source>
</evidence>
<keyword evidence="10 11" id="KW-0539">Nucleus</keyword>
<name>A0A834TYR9_9FABA</name>
<dbReference type="Pfam" id="PF03850">
    <property type="entry name" value="Tfb4"/>
    <property type="match status" value="1"/>
</dbReference>
<proteinExistence type="inferred from homology"/>
<dbReference type="PANTHER" id="PTHR12831:SF0">
    <property type="entry name" value="GENERAL TRANSCRIPTION FACTOR IIH SUBUNIT 3"/>
    <property type="match status" value="1"/>
</dbReference>
<evidence type="ECO:0000256" key="10">
    <source>
        <dbReference type="ARBA" id="ARBA00023242"/>
    </source>
</evidence>
<evidence type="ECO:0000256" key="11">
    <source>
        <dbReference type="RuleBase" id="RU368090"/>
    </source>
</evidence>
<evidence type="ECO:0000256" key="1">
    <source>
        <dbReference type="ARBA" id="ARBA00004123"/>
    </source>
</evidence>
<dbReference type="GO" id="GO:0005675">
    <property type="term" value="C:transcription factor TFIIH holo complex"/>
    <property type="evidence" value="ECO:0007669"/>
    <property type="project" value="UniProtKB-UniRule"/>
</dbReference>
<evidence type="ECO:0000256" key="7">
    <source>
        <dbReference type="ARBA" id="ARBA00023015"/>
    </source>
</evidence>
<dbReference type="AlphaFoldDB" id="A0A834TYR9"/>
<dbReference type="EMBL" id="JAAIUW010000005">
    <property type="protein sequence ID" value="KAF7829842.1"/>
    <property type="molecule type" value="Genomic_DNA"/>
</dbReference>
<keyword evidence="3 11" id="KW-0479">Metal-binding</keyword>
<gene>
    <name evidence="12" type="ORF">G2W53_012175</name>
</gene>
<evidence type="ECO:0000256" key="5">
    <source>
        <dbReference type="ARBA" id="ARBA00022771"/>
    </source>
</evidence>
<reference evidence="12" key="1">
    <citation type="submission" date="2020-09" db="EMBL/GenBank/DDBJ databases">
        <title>Genome-Enabled Discovery of Anthraquinone Biosynthesis in Senna tora.</title>
        <authorList>
            <person name="Kang S.-H."/>
            <person name="Pandey R.P."/>
            <person name="Lee C.-M."/>
            <person name="Sim J.-S."/>
            <person name="Jeong J.-T."/>
            <person name="Choi B.-S."/>
            <person name="Jung M."/>
            <person name="Ginzburg D."/>
            <person name="Zhao K."/>
            <person name="Won S.Y."/>
            <person name="Oh T.-J."/>
            <person name="Yu Y."/>
            <person name="Kim N.-H."/>
            <person name="Lee O.R."/>
            <person name="Lee T.-H."/>
            <person name="Bashyal P."/>
            <person name="Kim T.-S."/>
            <person name="Lee W.-H."/>
            <person name="Kawkins C."/>
            <person name="Kim C.-K."/>
            <person name="Kim J.S."/>
            <person name="Ahn B.O."/>
            <person name="Rhee S.Y."/>
            <person name="Sohng J.K."/>
        </authorList>
    </citation>
    <scope>NUCLEOTIDE SEQUENCE</scope>
    <source>
        <tissue evidence="12">Leaf</tissue>
    </source>
</reference>
<evidence type="ECO:0000256" key="4">
    <source>
        <dbReference type="ARBA" id="ARBA00022763"/>
    </source>
</evidence>
<comment type="similarity">
    <text evidence="2 11">Belongs to the TFB4 family.</text>
</comment>
<keyword evidence="8 11" id="KW-0804">Transcription</keyword>